<gene>
    <name evidence="2" type="ORF">ERS027661_04822</name>
</gene>
<feature type="compositionally biased region" description="Gly residues" evidence="1">
    <location>
        <begin position="86"/>
        <end position="104"/>
    </location>
</feature>
<dbReference type="Proteomes" id="UP000049023">
    <property type="component" value="Unassembled WGS sequence"/>
</dbReference>
<evidence type="ECO:0000313" key="2">
    <source>
        <dbReference type="EMBL" id="CKT90698.1"/>
    </source>
</evidence>
<evidence type="ECO:0000313" key="3">
    <source>
        <dbReference type="Proteomes" id="UP000049023"/>
    </source>
</evidence>
<dbReference type="EMBL" id="CNFU01001934">
    <property type="protein sequence ID" value="CKT90698.1"/>
    <property type="molecule type" value="Genomic_DNA"/>
</dbReference>
<dbReference type="AlphaFoldDB" id="A0A655ANU6"/>
<organism evidence="2 3">
    <name type="scientific">Mycobacterium tuberculosis</name>
    <dbReference type="NCBI Taxonomy" id="1773"/>
    <lineage>
        <taxon>Bacteria</taxon>
        <taxon>Bacillati</taxon>
        <taxon>Actinomycetota</taxon>
        <taxon>Actinomycetes</taxon>
        <taxon>Mycobacteriales</taxon>
        <taxon>Mycobacteriaceae</taxon>
        <taxon>Mycobacterium</taxon>
        <taxon>Mycobacterium tuberculosis complex</taxon>
    </lineage>
</organism>
<feature type="compositionally biased region" description="Basic and acidic residues" evidence="1">
    <location>
        <begin position="141"/>
        <end position="169"/>
    </location>
</feature>
<sequence length="169" mass="18175">MLGDRAAHLIQRWGGRRRGTPAVLAGTWRGEPQRVAGMVVGHGVVGDRDPRGDGGEQRPRQRIRQHRGGDAADLQPSRRVGQQVRLGGGARRGQTTCGGLGGYHPLGHDQLGEPAPQLASLAGAARRQRGRARSVAQPRFGRVDLVDRYRDTGDGRDHPLGDDARRVAA</sequence>
<name>A0A655ANU6_MYCTX</name>
<proteinExistence type="predicted"/>
<evidence type="ECO:0000256" key="1">
    <source>
        <dbReference type="SAM" id="MobiDB-lite"/>
    </source>
</evidence>
<reference evidence="2 3" key="1">
    <citation type="submission" date="2015-03" db="EMBL/GenBank/DDBJ databases">
        <authorList>
            <consortium name="Pathogen Informatics"/>
        </authorList>
    </citation>
    <scope>NUCLEOTIDE SEQUENCE [LARGE SCALE GENOMIC DNA]</scope>
    <source>
        <strain evidence="2 3">Bir 187</strain>
    </source>
</reference>
<feature type="compositionally biased region" description="Basic and acidic residues" evidence="1">
    <location>
        <begin position="45"/>
        <end position="59"/>
    </location>
</feature>
<feature type="region of interest" description="Disordered" evidence="1">
    <location>
        <begin position="43"/>
        <end position="169"/>
    </location>
</feature>
<accession>A0A655ANU6</accession>
<protein>
    <submittedName>
        <fullName evidence="2">Uncharacterized protein</fullName>
    </submittedName>
</protein>